<accession>S0G472</accession>
<dbReference type="AlphaFoldDB" id="S0G472"/>
<protein>
    <submittedName>
        <fullName evidence="1">Uncharacterized protein</fullName>
    </submittedName>
</protein>
<evidence type="ECO:0000313" key="2">
    <source>
        <dbReference type="Proteomes" id="UP000014216"/>
    </source>
</evidence>
<organism evidence="1 2">
    <name type="scientific">Desulfotignum phosphitoxidans DSM 13687</name>
    <dbReference type="NCBI Taxonomy" id="1286635"/>
    <lineage>
        <taxon>Bacteria</taxon>
        <taxon>Pseudomonadati</taxon>
        <taxon>Thermodesulfobacteriota</taxon>
        <taxon>Desulfobacteria</taxon>
        <taxon>Desulfobacterales</taxon>
        <taxon>Desulfobacteraceae</taxon>
        <taxon>Desulfotignum</taxon>
    </lineage>
</organism>
<proteinExistence type="predicted"/>
<dbReference type="EMBL" id="APJX01000007">
    <property type="protein sequence ID" value="EMS78656.1"/>
    <property type="molecule type" value="Genomic_DNA"/>
</dbReference>
<reference evidence="1 2" key="1">
    <citation type="journal article" date="2013" name="Genome Announc.">
        <title>Draft Genome Sequence of Desulfotignum phosphitoxidans DSM 13687 Strain FiPS-3.</title>
        <authorList>
            <person name="Poehlein A."/>
            <person name="Daniel R."/>
            <person name="Simeonova D.D."/>
        </authorList>
    </citation>
    <scope>NUCLEOTIDE SEQUENCE [LARGE SCALE GENOMIC DNA]</scope>
    <source>
        <strain evidence="1 2">DSM 13687</strain>
    </source>
</reference>
<sequence length="59" mass="6752">MSNVQPQGDALKKAIEWVSEQRRKSPDTSVTRLANEASLQFDLSPKDSEFLLRFVKQET</sequence>
<gene>
    <name evidence="1" type="ORF">Dpo_7c01320</name>
</gene>
<keyword evidence="2" id="KW-1185">Reference proteome</keyword>
<evidence type="ECO:0000313" key="1">
    <source>
        <dbReference type="EMBL" id="EMS78656.1"/>
    </source>
</evidence>
<dbReference type="OrthoDB" id="5422828at2"/>
<name>S0G472_9BACT</name>
<dbReference type="RefSeq" id="WP_006967123.1">
    <property type="nucleotide sequence ID" value="NZ_APJX01000007.1"/>
</dbReference>
<comment type="caution">
    <text evidence="1">The sequence shown here is derived from an EMBL/GenBank/DDBJ whole genome shotgun (WGS) entry which is preliminary data.</text>
</comment>
<dbReference type="Proteomes" id="UP000014216">
    <property type="component" value="Unassembled WGS sequence"/>
</dbReference>